<dbReference type="Pfam" id="PF07596">
    <property type="entry name" value="SBP_bac_10"/>
    <property type="match status" value="1"/>
</dbReference>
<feature type="domain" description="DUF1559" evidence="7">
    <location>
        <begin position="32"/>
        <end position="163"/>
    </location>
</feature>
<proteinExistence type="predicted"/>
<evidence type="ECO:0000256" key="4">
    <source>
        <dbReference type="ARBA" id="ARBA00022989"/>
    </source>
</evidence>
<keyword evidence="2" id="KW-0488">Methylation</keyword>
<dbReference type="GO" id="GO:0015628">
    <property type="term" value="P:protein secretion by the type II secretion system"/>
    <property type="evidence" value="ECO:0007669"/>
    <property type="project" value="InterPro"/>
</dbReference>
<evidence type="ECO:0000313" key="9">
    <source>
        <dbReference type="Proteomes" id="UP001238163"/>
    </source>
</evidence>
<evidence type="ECO:0000256" key="3">
    <source>
        <dbReference type="ARBA" id="ARBA00022692"/>
    </source>
</evidence>
<dbReference type="PANTHER" id="PTHR30093:SF44">
    <property type="entry name" value="TYPE II SECRETION SYSTEM CORE PROTEIN G"/>
    <property type="match status" value="1"/>
</dbReference>
<protein>
    <submittedName>
        <fullName evidence="8">Prepilin-type N-terminal cleavage/methylation domain-containing protein/prepilin-type processing-associated H-X9-DG protein</fullName>
    </submittedName>
</protein>
<feature type="transmembrane region" description="Helical" evidence="6">
    <location>
        <begin position="6"/>
        <end position="30"/>
    </location>
</feature>
<dbReference type="NCBIfam" id="TIGR02532">
    <property type="entry name" value="IV_pilin_GFxxxE"/>
    <property type="match status" value="1"/>
</dbReference>
<name>A0AAE3VDP5_9BACT</name>
<dbReference type="AlphaFoldDB" id="A0AAE3VDP5"/>
<evidence type="ECO:0000256" key="6">
    <source>
        <dbReference type="SAM" id="Phobius"/>
    </source>
</evidence>
<dbReference type="SUPFAM" id="SSF54523">
    <property type="entry name" value="Pili subunits"/>
    <property type="match status" value="1"/>
</dbReference>
<dbReference type="InterPro" id="IPR000983">
    <property type="entry name" value="Bac_GSPG_pilin"/>
</dbReference>
<keyword evidence="4 6" id="KW-1133">Transmembrane helix</keyword>
<gene>
    <name evidence="8" type="ORF">J3R75_000413</name>
</gene>
<evidence type="ECO:0000256" key="1">
    <source>
        <dbReference type="ARBA" id="ARBA00004167"/>
    </source>
</evidence>
<comment type="caution">
    <text evidence="8">The sequence shown here is derived from an EMBL/GenBank/DDBJ whole genome shotgun (WGS) entry which is preliminary data.</text>
</comment>
<dbReference type="Gene3D" id="3.30.700.10">
    <property type="entry name" value="Glycoprotein, Type 4 Pilin"/>
    <property type="match status" value="1"/>
</dbReference>
<comment type="subcellular location">
    <subcellularLocation>
        <location evidence="1">Membrane</location>
        <topology evidence="1">Single-pass membrane protein</topology>
    </subcellularLocation>
</comment>
<dbReference type="Proteomes" id="UP001238163">
    <property type="component" value="Unassembled WGS sequence"/>
</dbReference>
<dbReference type="RefSeq" id="WP_370882357.1">
    <property type="nucleotide sequence ID" value="NZ_JAUSVL010000001.1"/>
</dbReference>
<keyword evidence="3 6" id="KW-0812">Transmembrane</keyword>
<dbReference type="InterPro" id="IPR011453">
    <property type="entry name" value="DUF1559"/>
</dbReference>
<organism evidence="8 9">
    <name type="scientific">Oligosphaera ethanolica</name>
    <dbReference type="NCBI Taxonomy" id="760260"/>
    <lineage>
        <taxon>Bacteria</taxon>
        <taxon>Pseudomonadati</taxon>
        <taxon>Lentisphaerota</taxon>
        <taxon>Oligosphaeria</taxon>
        <taxon>Oligosphaerales</taxon>
        <taxon>Oligosphaeraceae</taxon>
        <taxon>Oligosphaera</taxon>
    </lineage>
</organism>
<evidence type="ECO:0000256" key="5">
    <source>
        <dbReference type="ARBA" id="ARBA00023136"/>
    </source>
</evidence>
<evidence type="ECO:0000256" key="2">
    <source>
        <dbReference type="ARBA" id="ARBA00022481"/>
    </source>
</evidence>
<dbReference type="InterPro" id="IPR012902">
    <property type="entry name" value="N_methyl_site"/>
</dbReference>
<evidence type="ECO:0000313" key="8">
    <source>
        <dbReference type="EMBL" id="MDQ0288306.1"/>
    </source>
</evidence>
<dbReference type="EMBL" id="JAUSVL010000001">
    <property type="protein sequence ID" value="MDQ0288306.1"/>
    <property type="molecule type" value="Genomic_DNA"/>
</dbReference>
<evidence type="ECO:0000259" key="7">
    <source>
        <dbReference type="Pfam" id="PF07596"/>
    </source>
</evidence>
<keyword evidence="5 6" id="KW-0472">Membrane</keyword>
<dbReference type="PANTHER" id="PTHR30093">
    <property type="entry name" value="GENERAL SECRETION PATHWAY PROTEIN G"/>
    <property type="match status" value="1"/>
</dbReference>
<dbReference type="InterPro" id="IPR045584">
    <property type="entry name" value="Pilin-like"/>
</dbReference>
<dbReference type="GO" id="GO:0016020">
    <property type="term" value="C:membrane"/>
    <property type="evidence" value="ECO:0007669"/>
    <property type="project" value="UniProtKB-SubCell"/>
</dbReference>
<reference evidence="8" key="1">
    <citation type="submission" date="2023-07" db="EMBL/GenBank/DDBJ databases">
        <title>Genomic Encyclopedia of Type Strains, Phase IV (KMG-IV): sequencing the most valuable type-strain genomes for metagenomic binning, comparative biology and taxonomic classification.</title>
        <authorList>
            <person name="Goeker M."/>
        </authorList>
    </citation>
    <scope>NUCLEOTIDE SEQUENCE</scope>
    <source>
        <strain evidence="8">DSM 24202</strain>
    </source>
</reference>
<sequence>MVKWLHFTLIELLVVIGIIAILAAMLMPALGKAREKARQAECVNNVKQLNTAFMMYMSDNKGFFPFYTDGGWGARAEGGWVYYDGFPVPVSGNFDVKRGTLYSYVGNARVYMCPNDHTGSLCSYGVNSDTQGASITMIGNSSETPLLLEEGSTRKTTNDGFFNIDYTPRDYVVNRHQKASVYGFCDGHVSWEKWEDPEVWYRCDCIEPRTNF</sequence>
<keyword evidence="9" id="KW-1185">Reference proteome</keyword>
<dbReference type="PRINTS" id="PR00813">
    <property type="entry name" value="BCTERIALGSPG"/>
</dbReference>
<accession>A0AAE3VDP5</accession>
<dbReference type="GO" id="GO:0015627">
    <property type="term" value="C:type II protein secretion system complex"/>
    <property type="evidence" value="ECO:0007669"/>
    <property type="project" value="InterPro"/>
</dbReference>